<name>A0A1Q3EZ98_CULTA</name>
<feature type="domain" description="C2H2-type" evidence="9">
    <location>
        <begin position="567"/>
        <end position="594"/>
    </location>
</feature>
<sequence>MPPETTATGIELTDHTCRLCLANDQEISPMVDALSPDELKNVIEGLLKIEMLNSGPFQSACSNCVVKVRLIENIRNEFDSSNKIFDVMWTQYKRIHFPEPVSPPKKGRPRLDKSSPKAQKITAAYIIDGMVIENTEIEYVQDEAAEFFIKSEGQDSIIKQEDVDDSASEGIPGGDDVDETVEEEYVYEDVPMGDEARMQVEFLTDEAKEGGKKEDGGGEGGGGGGSAGVQEEEKDSAIKDTFIEEDTGYYDKTIPCCYICLDRFDCQSDVVTHLIDAHTDMLPFHCEKCLAYFDTLEEVNKHYISHVYEFVCLYCPRRYCSEQYLANHNLVCKAFKCQLCDETFEMQSHLKAHQRAIHAADGRTNPRKRNSCNTCGKAFVHAINLMRHLKNKRCVRNSHHELFGTEIKPDPDAPELDLDLDLDDDKQLKIRPPLTCQVCSKKLDSNSSLARHIEKEHQDFNIPLFSCNICPKKFTTFEKCIRHRAFHKKSKKSFMPPMVKKDPTDDNTCKICNKKFRLDHMLLKHLAEIHQLTLELFHCDQCGKKFSTEPKLRKHQYNTHRENKNLYVCSHCGQKFEKKLTLKDHETKHLNAPAYQCDICLKTFIHKHSLDRHALVHSDEKNFECEFCHKMFKRNTTLVIHRRIHTGEKPYECIPCGTRFIDSSTLIKHRQRMHPKAD</sequence>
<dbReference type="Pfam" id="PF00096">
    <property type="entry name" value="zf-C2H2"/>
    <property type="match status" value="5"/>
</dbReference>
<proteinExistence type="predicted"/>
<keyword evidence="2" id="KW-0479">Metal-binding</keyword>
<feature type="region of interest" description="Disordered" evidence="8">
    <location>
        <begin position="208"/>
        <end position="233"/>
    </location>
</feature>
<keyword evidence="5" id="KW-0862">Zinc</keyword>
<feature type="domain" description="C2H2-type" evidence="9">
    <location>
        <begin position="465"/>
        <end position="492"/>
    </location>
</feature>
<evidence type="ECO:0000256" key="2">
    <source>
        <dbReference type="ARBA" id="ARBA00022723"/>
    </source>
</evidence>
<dbReference type="SMART" id="SM00355">
    <property type="entry name" value="ZnF_C2H2"/>
    <property type="match status" value="13"/>
</dbReference>
<evidence type="ECO:0000256" key="7">
    <source>
        <dbReference type="PROSITE-ProRule" id="PRU00042"/>
    </source>
</evidence>
<evidence type="ECO:0000259" key="9">
    <source>
        <dbReference type="PROSITE" id="PS50157"/>
    </source>
</evidence>
<keyword evidence="3" id="KW-0677">Repeat</keyword>
<reference evidence="10" key="1">
    <citation type="submission" date="2017-01" db="EMBL/GenBank/DDBJ databases">
        <title>A deep insight into the sialotranscriptome of adult male and female Cluex tarsalis mosquitoes.</title>
        <authorList>
            <person name="Ribeiro J.M."/>
            <person name="Moreira F."/>
            <person name="Bernard K.A."/>
            <person name="Calvo E."/>
        </authorList>
    </citation>
    <scope>NUCLEOTIDE SEQUENCE</scope>
    <source>
        <strain evidence="10">Kern County</strain>
        <tissue evidence="10">Salivary glands</tissue>
    </source>
</reference>
<dbReference type="SUPFAM" id="SSF57667">
    <property type="entry name" value="beta-beta-alpha zinc fingers"/>
    <property type="match status" value="5"/>
</dbReference>
<dbReference type="InterPro" id="IPR013087">
    <property type="entry name" value="Znf_C2H2_type"/>
</dbReference>
<comment type="subcellular location">
    <subcellularLocation>
        <location evidence="1">Nucleus</location>
    </subcellularLocation>
</comment>
<dbReference type="AlphaFoldDB" id="A0A1Q3EZ98"/>
<evidence type="ECO:0000256" key="5">
    <source>
        <dbReference type="ARBA" id="ARBA00022833"/>
    </source>
</evidence>
<organism evidence="10">
    <name type="scientific">Culex tarsalis</name>
    <name type="common">Encephalitis mosquito</name>
    <dbReference type="NCBI Taxonomy" id="7177"/>
    <lineage>
        <taxon>Eukaryota</taxon>
        <taxon>Metazoa</taxon>
        <taxon>Ecdysozoa</taxon>
        <taxon>Arthropoda</taxon>
        <taxon>Hexapoda</taxon>
        <taxon>Insecta</taxon>
        <taxon>Pterygota</taxon>
        <taxon>Neoptera</taxon>
        <taxon>Endopterygota</taxon>
        <taxon>Diptera</taxon>
        <taxon>Nematocera</taxon>
        <taxon>Culicoidea</taxon>
        <taxon>Culicidae</taxon>
        <taxon>Culicinae</taxon>
        <taxon>Culicini</taxon>
        <taxon>Culex</taxon>
        <taxon>Culex</taxon>
    </lineage>
</organism>
<dbReference type="PROSITE" id="PS50157">
    <property type="entry name" value="ZINC_FINGER_C2H2_2"/>
    <property type="match status" value="9"/>
</dbReference>
<evidence type="ECO:0000256" key="1">
    <source>
        <dbReference type="ARBA" id="ARBA00004123"/>
    </source>
</evidence>
<dbReference type="FunFam" id="3.30.160.60:FF:000358">
    <property type="entry name" value="zinc finger protein 24"/>
    <property type="match status" value="1"/>
</dbReference>
<accession>A0A1Q3EZ98</accession>
<feature type="domain" description="C2H2-type" evidence="9">
    <location>
        <begin position="507"/>
        <end position="530"/>
    </location>
</feature>
<evidence type="ECO:0000256" key="3">
    <source>
        <dbReference type="ARBA" id="ARBA00022737"/>
    </source>
</evidence>
<dbReference type="EMBL" id="GFDL01014426">
    <property type="protein sequence ID" value="JAV20619.1"/>
    <property type="molecule type" value="Transcribed_RNA"/>
</dbReference>
<feature type="compositionally biased region" description="Gly residues" evidence="8">
    <location>
        <begin position="218"/>
        <end position="227"/>
    </location>
</feature>
<dbReference type="InterPro" id="IPR050888">
    <property type="entry name" value="ZnF_C2H2-type_TF"/>
</dbReference>
<evidence type="ECO:0000313" key="10">
    <source>
        <dbReference type="EMBL" id="JAV20619.1"/>
    </source>
</evidence>
<feature type="region of interest" description="Disordered" evidence="8">
    <location>
        <begin position="158"/>
        <end position="179"/>
    </location>
</feature>
<dbReference type="PROSITE" id="PS00028">
    <property type="entry name" value="ZINC_FINGER_C2H2_1"/>
    <property type="match status" value="9"/>
</dbReference>
<dbReference type="GO" id="GO:0008270">
    <property type="term" value="F:zinc ion binding"/>
    <property type="evidence" value="ECO:0007669"/>
    <property type="project" value="UniProtKB-KW"/>
</dbReference>
<feature type="domain" description="C2H2-type" evidence="9">
    <location>
        <begin position="335"/>
        <end position="363"/>
    </location>
</feature>
<dbReference type="SMART" id="SM00868">
    <property type="entry name" value="zf-AD"/>
    <property type="match status" value="1"/>
</dbReference>
<evidence type="ECO:0000256" key="6">
    <source>
        <dbReference type="ARBA" id="ARBA00023242"/>
    </source>
</evidence>
<keyword evidence="6" id="KW-0539">Nucleus</keyword>
<dbReference type="GO" id="GO:0005634">
    <property type="term" value="C:nucleus"/>
    <property type="evidence" value="ECO:0007669"/>
    <property type="project" value="UniProtKB-SubCell"/>
</dbReference>
<dbReference type="InterPro" id="IPR036236">
    <property type="entry name" value="Znf_C2H2_sf"/>
</dbReference>
<dbReference type="Gene3D" id="3.30.160.60">
    <property type="entry name" value="Classic Zinc Finger"/>
    <property type="match status" value="8"/>
</dbReference>
<dbReference type="PANTHER" id="PTHR24406">
    <property type="entry name" value="TRANSCRIPTIONAL REPRESSOR CTCFL-RELATED"/>
    <property type="match status" value="1"/>
</dbReference>
<feature type="domain" description="C2H2-type" evidence="9">
    <location>
        <begin position="595"/>
        <end position="622"/>
    </location>
</feature>
<feature type="domain" description="C2H2-type" evidence="9">
    <location>
        <begin position="651"/>
        <end position="678"/>
    </location>
</feature>
<feature type="domain" description="C2H2-type" evidence="9">
    <location>
        <begin position="370"/>
        <end position="399"/>
    </location>
</feature>
<protein>
    <submittedName>
        <fullName evidence="10">Putative c2h2-type zn-finger protein</fullName>
    </submittedName>
</protein>
<dbReference type="Pfam" id="PF07776">
    <property type="entry name" value="zf-AD"/>
    <property type="match status" value="1"/>
</dbReference>
<keyword evidence="4 7" id="KW-0863">Zinc-finger</keyword>
<dbReference type="FunFam" id="3.30.160.60:FF:001498">
    <property type="entry name" value="Zinc finger protein 404"/>
    <property type="match status" value="1"/>
</dbReference>
<feature type="domain" description="C2H2-type" evidence="9">
    <location>
        <begin position="537"/>
        <end position="565"/>
    </location>
</feature>
<feature type="domain" description="C2H2-type" evidence="9">
    <location>
        <begin position="623"/>
        <end position="650"/>
    </location>
</feature>
<evidence type="ECO:0000256" key="8">
    <source>
        <dbReference type="SAM" id="MobiDB-lite"/>
    </source>
</evidence>
<dbReference type="InterPro" id="IPR012934">
    <property type="entry name" value="Znf_AD"/>
</dbReference>
<evidence type="ECO:0000256" key="4">
    <source>
        <dbReference type="ARBA" id="ARBA00022771"/>
    </source>
</evidence>